<comment type="subcellular location">
    <subcellularLocation>
        <location evidence="2">Cytoplasm</location>
    </subcellularLocation>
    <subcellularLocation>
        <location evidence="1">Nucleus</location>
    </subcellularLocation>
</comment>
<dbReference type="Pfam" id="PF25780">
    <property type="entry name" value="TPR_IPO5"/>
    <property type="match status" value="1"/>
</dbReference>
<evidence type="ECO:0000256" key="5">
    <source>
        <dbReference type="ARBA" id="ARBA00022737"/>
    </source>
</evidence>
<evidence type="ECO:0000256" key="3">
    <source>
        <dbReference type="ARBA" id="ARBA00022448"/>
    </source>
</evidence>
<feature type="non-terminal residue" evidence="11">
    <location>
        <position position="1108"/>
    </location>
</feature>
<evidence type="ECO:0000256" key="4">
    <source>
        <dbReference type="ARBA" id="ARBA00022490"/>
    </source>
</evidence>
<dbReference type="Pfam" id="PF18829">
    <property type="entry name" value="Importin_rep_6"/>
    <property type="match status" value="1"/>
</dbReference>
<dbReference type="Pfam" id="PF13513">
    <property type="entry name" value="HEAT_EZ"/>
    <property type="match status" value="1"/>
</dbReference>
<dbReference type="AlphaFoldDB" id="A0A1Y2GZJ8"/>
<proteinExistence type="predicted"/>
<dbReference type="InterPro" id="IPR057672">
    <property type="entry name" value="TPR_IPO4/5"/>
</dbReference>
<dbReference type="Gene3D" id="1.25.10.10">
    <property type="entry name" value="Leucine-rich Repeat Variant"/>
    <property type="match status" value="1"/>
</dbReference>
<gene>
    <name evidence="11" type="ORF">BCR41DRAFT_331389</name>
</gene>
<dbReference type="InterPro" id="IPR040122">
    <property type="entry name" value="Importin_beta"/>
</dbReference>
<evidence type="ECO:0000259" key="10">
    <source>
        <dbReference type="Pfam" id="PF25780"/>
    </source>
</evidence>
<dbReference type="STRING" id="64571.A0A1Y2GZJ8"/>
<dbReference type="GO" id="GO:0006606">
    <property type="term" value="P:protein import into nucleus"/>
    <property type="evidence" value="ECO:0007669"/>
    <property type="project" value="InterPro"/>
</dbReference>
<dbReference type="InterPro" id="IPR041389">
    <property type="entry name" value="Importin_rep_6"/>
</dbReference>
<dbReference type="SUPFAM" id="SSF48371">
    <property type="entry name" value="ARM repeat"/>
    <property type="match status" value="2"/>
</dbReference>
<dbReference type="GO" id="GO:0005737">
    <property type="term" value="C:cytoplasm"/>
    <property type="evidence" value="ECO:0007669"/>
    <property type="project" value="UniProtKB-SubCell"/>
</dbReference>
<dbReference type="Pfam" id="PF18808">
    <property type="entry name" value="Importin_rep_4"/>
    <property type="match status" value="1"/>
</dbReference>
<dbReference type="InterPro" id="IPR041653">
    <property type="entry name" value="Importin_rep_4"/>
</dbReference>
<sequence>MSCPVQESVLQQLFKVLTNLVSSDNTIRASAETYLNADWILKKPDALLSGLAHFAKHSEVADLRSFAAVLTRRVAFKAPANQDARSSGTKSPSSPIPSSASSETTLWGNVQEDTRTYVKAQFLESLVFEIQKSVRIKICDTIAEIAHSFWPELLPALFECAKSSTPEVRESTYRIFASVPHLIASQDVEVLKNVFAASLKDENLQVRLAATKSAASFMLDTDHNTRNALMPLMPFVLDTLNSLMTVKDEAGLVEGLGVVIELAENSPRLFRHVLMTMVPFMLLIIKNKSFGDQPRQSALELLLTIAECAPNLIRKSAPDFTVTLVPVILEMMKELDDDDQEWYATDDQNEDDEEENYVLGEHAMDRLARALGSKAMLPVCFQYIPQLLGNQQDWTARHAGLMAVSSIAEGCARIMERELAKVLHMVVPFLKDSHPRVRYAACHAIGQMATDFKGTMQKNHHALVLTNLIPVMDDAPHPRVRAHAAAALVNFCEAAEKRILEPYLDAIFERLLSLLKTGTTYVQEQAITTIATVADSAEDRFVKYYNGIMPLLIDVLRQATTPEYRLLRGKAMECASLIALAVGKDVFGPHSQEFVKLLVQAQTSLTELDDPQASYLLAAWARICKVLGQDFVPYLDTVMPPLLTSAALKPDFAILDPEDDVASKYPAEDGWEFVTVDGRQLGIKTTMMEEKCTALEMLNCYARELGSGFRPYIERVRDIALPLLRFYFHEGVRRASAAILPQLISCAKQSELGEDYLHNMWSGICLRMIDTMSTETDATYLHHLYNAFHEALDFMGPSPSLSLEMMEAFTKATKRQLKELYARLKDREEARAAAGLEVEERVAIEEEEFNEESVLNEISGALQSVLKYHGVAYMASFRMLTSVMNRYLGSSNLIARQWSLRVLNDFVEFTGQHSWPVMVSFLPQMLESVVFADSAEIRQVACYGIGLCGQYGGSQYAEVCAAALSLLFQVIYEPGSRDPENILATEKAIAAVAKICKFNHSQFDVNAVLPSWIQTLPILHDERDASMTYCYMLDLIEAQNMALLGLNNVNLPHITAVMIEALAAGIVPEPMIARMMQTFKAALSMLDSNTTTVIWSKIAPEKKKTLQE</sequence>
<keyword evidence="5" id="KW-0677">Repeat</keyword>
<evidence type="ECO:0000256" key="8">
    <source>
        <dbReference type="SAM" id="MobiDB-lite"/>
    </source>
</evidence>
<dbReference type="GO" id="GO:0005634">
    <property type="term" value="C:nucleus"/>
    <property type="evidence" value="ECO:0007669"/>
    <property type="project" value="UniProtKB-SubCell"/>
</dbReference>
<keyword evidence="7" id="KW-0539">Nucleus</keyword>
<dbReference type="OrthoDB" id="543373at2759"/>
<evidence type="ECO:0000256" key="7">
    <source>
        <dbReference type="ARBA" id="ARBA00023242"/>
    </source>
</evidence>
<feature type="domain" description="IPO4/5-like TPR repeats" evidence="10">
    <location>
        <begin position="131"/>
        <end position="278"/>
    </location>
</feature>
<dbReference type="InterPro" id="IPR058584">
    <property type="entry name" value="IMB1_TNPO1-like_TPR"/>
</dbReference>
<dbReference type="InterPro" id="IPR016024">
    <property type="entry name" value="ARM-type_fold"/>
</dbReference>
<keyword evidence="6" id="KW-0653">Protein transport</keyword>
<protein>
    <submittedName>
        <fullName evidence="11">Importin subunit beta-3</fullName>
    </submittedName>
</protein>
<evidence type="ECO:0000259" key="9">
    <source>
        <dbReference type="Pfam" id="PF25574"/>
    </source>
</evidence>
<feature type="domain" description="Importin subunit beta-1/Transportin-1-like TPR repeats" evidence="9">
    <location>
        <begin position="453"/>
        <end position="645"/>
    </location>
</feature>
<comment type="caution">
    <text evidence="11">The sequence shown here is derived from an EMBL/GenBank/DDBJ whole genome shotgun (WGS) entry which is preliminary data.</text>
</comment>
<accession>A0A1Y2GZJ8</accession>
<evidence type="ECO:0000313" key="12">
    <source>
        <dbReference type="Proteomes" id="UP000193648"/>
    </source>
</evidence>
<name>A0A1Y2GZJ8_9FUNG</name>
<dbReference type="PANTHER" id="PTHR10527">
    <property type="entry name" value="IMPORTIN BETA"/>
    <property type="match status" value="1"/>
</dbReference>
<dbReference type="Proteomes" id="UP000193648">
    <property type="component" value="Unassembled WGS sequence"/>
</dbReference>
<dbReference type="RefSeq" id="XP_021885408.1">
    <property type="nucleotide sequence ID" value="XM_022021795.1"/>
</dbReference>
<organism evidence="11 12">
    <name type="scientific">Lobosporangium transversale</name>
    <dbReference type="NCBI Taxonomy" id="64571"/>
    <lineage>
        <taxon>Eukaryota</taxon>
        <taxon>Fungi</taxon>
        <taxon>Fungi incertae sedis</taxon>
        <taxon>Mucoromycota</taxon>
        <taxon>Mortierellomycotina</taxon>
        <taxon>Mortierellomycetes</taxon>
        <taxon>Mortierellales</taxon>
        <taxon>Mortierellaceae</taxon>
        <taxon>Lobosporangium</taxon>
    </lineage>
</organism>
<dbReference type="InParanoid" id="A0A1Y2GZJ8"/>
<keyword evidence="12" id="KW-1185">Reference proteome</keyword>
<dbReference type="Pfam" id="PF25574">
    <property type="entry name" value="TPR_IMB1"/>
    <property type="match status" value="1"/>
</dbReference>
<reference evidence="11 12" key="1">
    <citation type="submission" date="2016-07" db="EMBL/GenBank/DDBJ databases">
        <title>Pervasive Adenine N6-methylation of Active Genes in Fungi.</title>
        <authorList>
            <consortium name="DOE Joint Genome Institute"/>
            <person name="Mondo S.J."/>
            <person name="Dannebaum R.O."/>
            <person name="Kuo R.C."/>
            <person name="Labutti K."/>
            <person name="Haridas S."/>
            <person name="Kuo A."/>
            <person name="Salamov A."/>
            <person name="Ahrendt S.R."/>
            <person name="Lipzen A."/>
            <person name="Sullivan W."/>
            <person name="Andreopoulos W.B."/>
            <person name="Clum A."/>
            <person name="Lindquist E."/>
            <person name="Daum C."/>
            <person name="Ramamoorthy G.K."/>
            <person name="Gryganskyi A."/>
            <person name="Culley D."/>
            <person name="Magnuson J.K."/>
            <person name="James T.Y."/>
            <person name="O'Malley M.A."/>
            <person name="Stajich J.E."/>
            <person name="Spatafora J.W."/>
            <person name="Visel A."/>
            <person name="Grigoriev I.V."/>
        </authorList>
    </citation>
    <scope>NUCLEOTIDE SEQUENCE [LARGE SCALE GENOMIC DNA]</scope>
    <source>
        <strain evidence="11 12">NRRL 3116</strain>
    </source>
</reference>
<evidence type="ECO:0000256" key="2">
    <source>
        <dbReference type="ARBA" id="ARBA00004496"/>
    </source>
</evidence>
<dbReference type="FunCoup" id="A0A1Y2GZJ8">
    <property type="interactions" value="664"/>
</dbReference>
<evidence type="ECO:0000313" key="11">
    <source>
        <dbReference type="EMBL" id="ORZ27705.1"/>
    </source>
</evidence>
<keyword evidence="3" id="KW-0813">Transport</keyword>
<dbReference type="GeneID" id="33563639"/>
<evidence type="ECO:0000256" key="1">
    <source>
        <dbReference type="ARBA" id="ARBA00004123"/>
    </source>
</evidence>
<keyword evidence="4" id="KW-0963">Cytoplasm</keyword>
<evidence type="ECO:0000256" key="6">
    <source>
        <dbReference type="ARBA" id="ARBA00022927"/>
    </source>
</evidence>
<dbReference type="InterPro" id="IPR011989">
    <property type="entry name" value="ARM-like"/>
</dbReference>
<dbReference type="EMBL" id="MCFF01000003">
    <property type="protein sequence ID" value="ORZ27705.1"/>
    <property type="molecule type" value="Genomic_DNA"/>
</dbReference>
<feature type="region of interest" description="Disordered" evidence="8">
    <location>
        <begin position="81"/>
        <end position="105"/>
    </location>
</feature>
<feature type="compositionally biased region" description="Low complexity" evidence="8">
    <location>
        <begin position="86"/>
        <end position="105"/>
    </location>
</feature>